<dbReference type="PANTHER" id="PTHR48100:SF1">
    <property type="entry name" value="HISTIDINE PHOSPHATASE FAMILY PROTEIN-RELATED"/>
    <property type="match status" value="1"/>
</dbReference>
<keyword evidence="2" id="KW-0413">Isomerase</keyword>
<dbReference type="SMART" id="SM00855">
    <property type="entry name" value="PGAM"/>
    <property type="match status" value="1"/>
</dbReference>
<proteinExistence type="predicted"/>
<name>A0ABX0GWJ6_9ACTN</name>
<feature type="region of interest" description="Disordered" evidence="3">
    <location>
        <begin position="30"/>
        <end position="50"/>
    </location>
</feature>
<evidence type="ECO:0000256" key="3">
    <source>
        <dbReference type="SAM" id="MobiDB-lite"/>
    </source>
</evidence>
<dbReference type="InterPro" id="IPR013078">
    <property type="entry name" value="His_Pase_superF_clade-1"/>
</dbReference>
<dbReference type="PROSITE" id="PS00175">
    <property type="entry name" value="PG_MUTASE"/>
    <property type="match status" value="1"/>
</dbReference>
<dbReference type="InterPro" id="IPR001345">
    <property type="entry name" value="PG/BPGM_mutase_AS"/>
</dbReference>
<gene>
    <name evidence="4" type="ORF">G9H71_10285</name>
</gene>
<sequence length="245" mass="26551">MIDSGWPRRLWLARHGESIGNVADRAARAAGAPRLDLSTRDPDVPLTDTGRAQAQGLGEWLSRQAEPPTVVLCSPYARASSTAEIALRAAGLELPLVHDERLRERDLGVLDGLTGTGIREALPEEAARRDHLGKFYYRPAGGESWCDVALRVRSLLADLRSDSAGQDVLVVAHEAVVMVFRFVIEGLGEQEVLAIQKNDTLANAAVTTYELKDGALALRTYNETTHLEAQGAPVTDEPDVPARDV</sequence>
<dbReference type="InterPro" id="IPR050275">
    <property type="entry name" value="PGM_Phosphatase"/>
</dbReference>
<evidence type="ECO:0000256" key="2">
    <source>
        <dbReference type="ARBA" id="ARBA00023235"/>
    </source>
</evidence>
<organism evidence="4 5">
    <name type="scientific">Motilibacter deserti</name>
    <dbReference type="NCBI Taxonomy" id="2714956"/>
    <lineage>
        <taxon>Bacteria</taxon>
        <taxon>Bacillati</taxon>
        <taxon>Actinomycetota</taxon>
        <taxon>Actinomycetes</taxon>
        <taxon>Motilibacterales</taxon>
        <taxon>Motilibacteraceae</taxon>
        <taxon>Motilibacter</taxon>
    </lineage>
</organism>
<reference evidence="4 5" key="1">
    <citation type="submission" date="2020-03" db="EMBL/GenBank/DDBJ databases">
        <title>Two novel Motilibacter sp.</title>
        <authorList>
            <person name="Liu S."/>
        </authorList>
    </citation>
    <scope>NUCLEOTIDE SEQUENCE [LARGE SCALE GENOMIC DNA]</scope>
    <source>
        <strain evidence="4 5">E257</strain>
    </source>
</reference>
<evidence type="ECO:0000313" key="5">
    <source>
        <dbReference type="Proteomes" id="UP000800981"/>
    </source>
</evidence>
<dbReference type="Pfam" id="PF00300">
    <property type="entry name" value="His_Phos_1"/>
    <property type="match status" value="1"/>
</dbReference>
<dbReference type="CDD" id="cd07067">
    <property type="entry name" value="HP_PGM_like"/>
    <property type="match status" value="1"/>
</dbReference>
<keyword evidence="1" id="KW-0324">Glycolysis</keyword>
<dbReference type="EMBL" id="JAANNP010000004">
    <property type="protein sequence ID" value="NHC14169.1"/>
    <property type="molecule type" value="Genomic_DNA"/>
</dbReference>
<dbReference type="SUPFAM" id="SSF53254">
    <property type="entry name" value="Phosphoglycerate mutase-like"/>
    <property type="match status" value="1"/>
</dbReference>
<dbReference type="Gene3D" id="3.40.50.1240">
    <property type="entry name" value="Phosphoglycerate mutase-like"/>
    <property type="match status" value="1"/>
</dbReference>
<keyword evidence="5" id="KW-1185">Reference proteome</keyword>
<protein>
    <submittedName>
        <fullName evidence="4">Histidine phosphatase family protein</fullName>
    </submittedName>
</protein>
<dbReference type="Proteomes" id="UP000800981">
    <property type="component" value="Unassembled WGS sequence"/>
</dbReference>
<evidence type="ECO:0000313" key="4">
    <source>
        <dbReference type="EMBL" id="NHC14169.1"/>
    </source>
</evidence>
<accession>A0ABX0GWJ6</accession>
<dbReference type="InterPro" id="IPR029033">
    <property type="entry name" value="His_PPase_superfam"/>
</dbReference>
<comment type="caution">
    <text evidence="4">The sequence shown here is derived from an EMBL/GenBank/DDBJ whole genome shotgun (WGS) entry which is preliminary data.</text>
</comment>
<evidence type="ECO:0000256" key="1">
    <source>
        <dbReference type="ARBA" id="ARBA00023152"/>
    </source>
</evidence>
<dbReference type="PANTHER" id="PTHR48100">
    <property type="entry name" value="BROAD-SPECIFICITY PHOSPHATASE YOR283W-RELATED"/>
    <property type="match status" value="1"/>
</dbReference>
<dbReference type="RefSeq" id="WP_166281413.1">
    <property type="nucleotide sequence ID" value="NZ_JAANNP010000004.1"/>
</dbReference>